<dbReference type="InterPro" id="IPR042047">
    <property type="entry name" value="SleB_dom1"/>
</dbReference>
<keyword evidence="3" id="KW-1185">Reference proteome</keyword>
<evidence type="ECO:0000259" key="1">
    <source>
        <dbReference type="Pfam" id="PF07486"/>
    </source>
</evidence>
<dbReference type="RefSeq" id="WP_184295542.1">
    <property type="nucleotide sequence ID" value="NZ_JACHLP010000001.1"/>
</dbReference>
<dbReference type="Proteomes" id="UP000562027">
    <property type="component" value="Unassembled WGS sequence"/>
</dbReference>
<proteinExistence type="predicted"/>
<evidence type="ECO:0000313" key="2">
    <source>
        <dbReference type="EMBL" id="MBB4841837.1"/>
    </source>
</evidence>
<sequence length="138" mass="15129">MPPTKQADVLARTIWGEAGGEAEPEAAMRAVACVVLNRVKRQTYWGKTIAEVCRKPYQFSCWNSGSTRLPAMRAADARTPNFTLACQIAQLAVQDQLPDSTQAATHFYAPKLVAPPRWAQGRASCARIGGHLFFNNIP</sequence>
<keyword evidence="2" id="KW-0378">Hydrolase</keyword>
<name>A0A840L8Y8_9BURK</name>
<protein>
    <submittedName>
        <fullName evidence="2">Spore germination cell wall hydrolase CwlJ-like protein</fullName>
    </submittedName>
</protein>
<dbReference type="Gene3D" id="6.20.240.60">
    <property type="match status" value="1"/>
</dbReference>
<reference evidence="2 3" key="1">
    <citation type="submission" date="2020-08" db="EMBL/GenBank/DDBJ databases">
        <title>Functional genomics of gut bacteria from endangered species of beetles.</title>
        <authorList>
            <person name="Carlos-Shanley C."/>
        </authorList>
    </citation>
    <scope>NUCLEOTIDE SEQUENCE [LARGE SCALE GENOMIC DNA]</scope>
    <source>
        <strain evidence="2 3">S00239</strain>
    </source>
</reference>
<accession>A0A840L8Y8</accession>
<dbReference type="EMBL" id="JACHLP010000001">
    <property type="protein sequence ID" value="MBB4841837.1"/>
    <property type="molecule type" value="Genomic_DNA"/>
</dbReference>
<dbReference type="GO" id="GO:0016787">
    <property type="term" value="F:hydrolase activity"/>
    <property type="evidence" value="ECO:0007669"/>
    <property type="project" value="UniProtKB-KW"/>
</dbReference>
<evidence type="ECO:0000313" key="3">
    <source>
        <dbReference type="Proteomes" id="UP000562027"/>
    </source>
</evidence>
<dbReference type="InterPro" id="IPR011105">
    <property type="entry name" value="Cell_wall_hydrolase_SleB"/>
</dbReference>
<dbReference type="AlphaFoldDB" id="A0A840L8Y8"/>
<feature type="domain" description="Cell wall hydrolase SleB" evidence="1">
    <location>
        <begin position="23"/>
        <end position="134"/>
    </location>
</feature>
<organism evidence="2 3">
    <name type="scientific">Roseateles oligotrophus</name>
    <dbReference type="NCBI Taxonomy" id="1769250"/>
    <lineage>
        <taxon>Bacteria</taxon>
        <taxon>Pseudomonadati</taxon>
        <taxon>Pseudomonadota</taxon>
        <taxon>Betaproteobacteria</taxon>
        <taxon>Burkholderiales</taxon>
        <taxon>Sphaerotilaceae</taxon>
        <taxon>Roseateles</taxon>
    </lineage>
</organism>
<dbReference type="Gene3D" id="1.10.10.2520">
    <property type="entry name" value="Cell wall hydrolase SleB, domain 1"/>
    <property type="match status" value="1"/>
</dbReference>
<comment type="caution">
    <text evidence="2">The sequence shown here is derived from an EMBL/GenBank/DDBJ whole genome shotgun (WGS) entry which is preliminary data.</text>
</comment>
<gene>
    <name evidence="2" type="ORF">HNP55_000332</name>
</gene>
<dbReference type="Pfam" id="PF07486">
    <property type="entry name" value="Hydrolase_2"/>
    <property type="match status" value="1"/>
</dbReference>